<feature type="region of interest" description="Disordered" evidence="7">
    <location>
        <begin position="197"/>
        <end position="240"/>
    </location>
</feature>
<gene>
    <name evidence="10" type="primary">LOC106808805</name>
</gene>
<dbReference type="InterPro" id="IPR001752">
    <property type="entry name" value="Kinesin_motor_dom"/>
</dbReference>
<evidence type="ECO:0000256" key="6">
    <source>
        <dbReference type="SAM" id="Coils"/>
    </source>
</evidence>
<dbReference type="GeneID" id="106808805"/>
<dbReference type="Pfam" id="PF00225">
    <property type="entry name" value="Kinesin"/>
    <property type="match status" value="1"/>
</dbReference>
<feature type="domain" description="Kinesin motor" evidence="8">
    <location>
        <begin position="685"/>
        <end position="1003"/>
    </location>
</feature>
<keyword evidence="6" id="KW-0175">Coiled coil</keyword>
<evidence type="ECO:0000256" key="4">
    <source>
        <dbReference type="ARBA" id="ARBA00023212"/>
    </source>
</evidence>
<feature type="compositionally biased region" description="Basic and acidic residues" evidence="7">
    <location>
        <begin position="197"/>
        <end position="209"/>
    </location>
</feature>
<sequence length="1075" mass="120876">MASEQDKQLIDDIKARQERCRTLQASALVALDCNADTKLEVTQRTLGLQLGEKQILIENLETTVSELTELLAAANDGKKKKAGRPATPKPKESIARFLMQIRKLQTDLDDARVREGAAEVAESECAVLRAHSEQTREETAAREAAAAEEAAGVATAFQRCVDVAEERKRALADARAKIRDHAAERKRLVAEAASREADAARTTREKAELTRQLARGKVKAKQREEAVAHAEREAEKAHARREELEAMLSEERLRWRQEEADRVAREGRLRADLRTVHASCSRLPLLITERGNLQRRVGELEREASARDDEQATCDARQGALAGELAELQRERDALEERAHAESAARDNRERDLARQVATLQRERDALDEVSTLYEGWKRTWQEETRRFEEKVGAIESEKVSLRERADGGRKEAAALGRECESLRSKLSALQEERKLNAEQYREKKQQWKQRREDYKARIRSLEEEAAVSRARSADSDAERERAKQECVSLREETEASVARFEEEKMAWDEERESLKTERGKLEEGCNQTLAELQEKRQLDEMVAQLLAERHHLQKQLSGALLQIQALRHVEAMRGEAIQAMQERLQEQQRETSSCHLQMAPAGVQDGLTLLRSRLAAMRVEQRQLREECSMLPAVVTETIQDTSHRIMQAISNLSSYNGDLVRKYKKEMVLRKKYHNELVEIRGNIRVFCRVRPVIKEDYAGDSDGTVVVTTDADDDGLITVLHRGRESVFGLDKVFNQSSTHTEVFAEVAPLVVSCLDGYNVCIFAYGQTGSGKTFTMEGTAEDPGMNQRALEQLFDEIDERMADSWSYTVSLSMVEIYNEKLRDLLAKNSSCKLEIKMMPDGSGLHVPGLCTVNVHSLEEVNASERRPATSMNGAIVALARLALHPCYRCTCDDRSFTCTGKLNLIDLAGSERLTKSASAGERLKEAQNINRSLSALGDVIQALRNKSEHVPYRNSRLTYLLQDSLGGDSKVVMMVQIAPVKKNSSETVNSLSFAQRVRGVELGMATPKRGFLESNNENLPPMAYSPAVGVSPQMMPHAVFRGSPLSKNLAPLLSPRVVRKQLTAARHQRYNN</sequence>
<keyword evidence="3 5" id="KW-0067">ATP-binding</keyword>
<dbReference type="InterPro" id="IPR019821">
    <property type="entry name" value="Kinesin_motor_CS"/>
</dbReference>
<dbReference type="PROSITE" id="PS50067">
    <property type="entry name" value="KINESIN_MOTOR_2"/>
    <property type="match status" value="1"/>
</dbReference>
<dbReference type="InterPro" id="IPR036961">
    <property type="entry name" value="Kinesin_motor_dom_sf"/>
</dbReference>
<dbReference type="PANTHER" id="PTHR47972">
    <property type="entry name" value="KINESIN-LIKE PROTEIN KLP-3"/>
    <property type="match status" value="1"/>
</dbReference>
<comment type="subcellular location">
    <subcellularLocation>
        <location evidence="1">Cytoplasm</location>
        <location evidence="1">Cytoskeleton</location>
    </subcellularLocation>
</comment>
<keyword evidence="4" id="KW-0206">Cytoskeleton</keyword>
<evidence type="ECO:0000259" key="8">
    <source>
        <dbReference type="PROSITE" id="PS50067"/>
    </source>
</evidence>
<dbReference type="RefSeq" id="XP_014667145.1">
    <property type="nucleotide sequence ID" value="XM_014811659.1"/>
</dbReference>
<feature type="coiled-coil region" evidence="6">
    <location>
        <begin position="413"/>
        <end position="556"/>
    </location>
</feature>
<dbReference type="PANTHER" id="PTHR47972:SF28">
    <property type="entry name" value="KINESIN-LIKE PROTEIN KLP-3"/>
    <property type="match status" value="1"/>
</dbReference>
<keyword evidence="9" id="KW-1185">Reference proteome</keyword>
<evidence type="ECO:0000256" key="2">
    <source>
        <dbReference type="ARBA" id="ARBA00022741"/>
    </source>
</evidence>
<evidence type="ECO:0000256" key="7">
    <source>
        <dbReference type="SAM" id="MobiDB-lite"/>
    </source>
</evidence>
<dbReference type="InterPro" id="IPR027417">
    <property type="entry name" value="P-loop_NTPase"/>
</dbReference>
<feature type="region of interest" description="Disordered" evidence="7">
    <location>
        <begin position="332"/>
        <end position="352"/>
    </location>
</feature>
<keyword evidence="5" id="KW-0505">Motor protein</keyword>
<keyword evidence="4" id="KW-0963">Cytoplasm</keyword>
<proteinExistence type="inferred from homology"/>
<dbReference type="InterPro" id="IPR027640">
    <property type="entry name" value="Kinesin-like_fam"/>
</dbReference>
<organism evidence="9 10">
    <name type="scientific">Priapulus caudatus</name>
    <name type="common">Priapulid worm</name>
    <dbReference type="NCBI Taxonomy" id="37621"/>
    <lineage>
        <taxon>Eukaryota</taxon>
        <taxon>Metazoa</taxon>
        <taxon>Ecdysozoa</taxon>
        <taxon>Scalidophora</taxon>
        <taxon>Priapulida</taxon>
        <taxon>Priapulimorpha</taxon>
        <taxon>Priapulimorphida</taxon>
        <taxon>Priapulidae</taxon>
        <taxon>Priapulus</taxon>
    </lineage>
</organism>
<dbReference type="SUPFAM" id="SSF52540">
    <property type="entry name" value="P-loop containing nucleoside triphosphate hydrolases"/>
    <property type="match status" value="1"/>
</dbReference>
<protein>
    <submittedName>
        <fullName evidence="10">Kinesin-like protein KIFC3</fullName>
    </submittedName>
</protein>
<dbReference type="Proteomes" id="UP000695022">
    <property type="component" value="Unplaced"/>
</dbReference>
<evidence type="ECO:0000313" key="9">
    <source>
        <dbReference type="Proteomes" id="UP000695022"/>
    </source>
</evidence>
<dbReference type="PROSITE" id="PS00411">
    <property type="entry name" value="KINESIN_MOTOR_1"/>
    <property type="match status" value="1"/>
</dbReference>
<dbReference type="Gene3D" id="3.40.850.10">
    <property type="entry name" value="Kinesin motor domain"/>
    <property type="match status" value="1"/>
</dbReference>
<evidence type="ECO:0000256" key="3">
    <source>
        <dbReference type="ARBA" id="ARBA00022840"/>
    </source>
</evidence>
<evidence type="ECO:0000313" key="10">
    <source>
        <dbReference type="RefSeq" id="XP_014667145.1"/>
    </source>
</evidence>
<name>A0ABM1E4M4_PRICU</name>
<accession>A0ABM1E4M4</accession>
<keyword evidence="2 5" id="KW-0547">Nucleotide-binding</keyword>
<dbReference type="SMART" id="SM00129">
    <property type="entry name" value="KISc"/>
    <property type="match status" value="1"/>
</dbReference>
<dbReference type="PRINTS" id="PR00380">
    <property type="entry name" value="KINESINHEAVY"/>
</dbReference>
<evidence type="ECO:0000256" key="1">
    <source>
        <dbReference type="ARBA" id="ARBA00004245"/>
    </source>
</evidence>
<reference evidence="10" key="1">
    <citation type="submission" date="2025-08" db="UniProtKB">
        <authorList>
            <consortium name="RefSeq"/>
        </authorList>
    </citation>
    <scope>IDENTIFICATION</scope>
</reference>
<feature type="coiled-coil region" evidence="6">
    <location>
        <begin position="57"/>
        <end position="114"/>
    </location>
</feature>
<evidence type="ECO:0000256" key="5">
    <source>
        <dbReference type="PROSITE-ProRule" id="PRU00283"/>
    </source>
</evidence>
<feature type="compositionally biased region" description="Basic and acidic residues" evidence="7">
    <location>
        <begin position="221"/>
        <end position="240"/>
    </location>
</feature>
<feature type="binding site" evidence="5">
    <location>
        <begin position="769"/>
        <end position="776"/>
    </location>
    <ligand>
        <name>ATP</name>
        <dbReference type="ChEBI" id="CHEBI:30616"/>
    </ligand>
</feature>
<comment type="similarity">
    <text evidence="5">Belongs to the TRAFAC class myosin-kinesin ATPase superfamily. Kinesin family.</text>
</comment>